<evidence type="ECO:0000256" key="3">
    <source>
        <dbReference type="ARBA" id="ARBA00022723"/>
    </source>
</evidence>
<keyword evidence="4 6" id="KW-0862">Zinc</keyword>
<dbReference type="Gene3D" id="3.30.1600.10">
    <property type="entry name" value="SIR2/SIRT2 'Small Domain"/>
    <property type="match status" value="1"/>
</dbReference>
<feature type="signal peptide" evidence="11">
    <location>
        <begin position="1"/>
        <end position="24"/>
    </location>
</feature>
<feature type="active site" description="Proton acceptor" evidence="7 10">
    <location>
        <position position="155"/>
    </location>
</feature>
<sequence>MFKNMRLILAPGLVVMVVRTICRASSTCSKFDVNLLHKIQDSHKILVMAGAGLSTPSGIPDFRSPESGLYSNLQNYKLPYPEAIFDLHFYANNPAPFLDLARTIYPGVGNIKPNIGHYFVRLLETKGKLLRMYTQNIDGLERLTGLSEDHLVEAHGGFSTASCINCGLQMDTNIVKEEIMTRKEPRCVECKGLVKPDVTFFGEMLPERFMSLYEEDAGDAELLIVIGTSLVVYPFAGLADMVADDIPRLLINRDVVGTFGSRPKDSVLLGDIIQITTNLISDLGWLEDLSKLMNSSDSAKWGLGGK</sequence>
<dbReference type="AlphaFoldDB" id="A0A1B6F8F0"/>
<evidence type="ECO:0000256" key="11">
    <source>
        <dbReference type="SAM" id="SignalP"/>
    </source>
</evidence>
<evidence type="ECO:0000256" key="10">
    <source>
        <dbReference type="PROSITE-ProRule" id="PRU00236"/>
    </source>
</evidence>
<evidence type="ECO:0000313" key="13">
    <source>
        <dbReference type="EMBL" id="JAS46193.1"/>
    </source>
</evidence>
<feature type="binding site" evidence="9 10">
    <location>
        <position position="163"/>
    </location>
    <ligand>
        <name>Zn(2+)</name>
        <dbReference type="ChEBI" id="CHEBI:29105"/>
    </ligand>
</feature>
<feature type="chain" id="PRO_5008582668" description="NAD-dependent protein deacetylase" evidence="11">
    <location>
        <begin position="25"/>
        <end position="306"/>
    </location>
</feature>
<dbReference type="EMBL" id="GECZ01023576">
    <property type="protein sequence ID" value="JAS46193.1"/>
    <property type="molecule type" value="Transcribed_RNA"/>
</dbReference>
<dbReference type="Gene3D" id="3.40.50.1220">
    <property type="entry name" value="TPP-binding domain"/>
    <property type="match status" value="1"/>
</dbReference>
<feature type="binding site" evidence="8">
    <location>
        <begin position="61"/>
        <end position="63"/>
    </location>
    <ligand>
        <name>NAD(+)</name>
        <dbReference type="ChEBI" id="CHEBI:57540"/>
    </ligand>
</feature>
<dbReference type="InterPro" id="IPR017328">
    <property type="entry name" value="Sirtuin_class_I"/>
</dbReference>
<keyword evidence="5 6" id="KW-0520">NAD</keyword>
<dbReference type="EC" id="2.3.1.286" evidence="6"/>
<dbReference type="PANTHER" id="PTHR11085">
    <property type="entry name" value="NAD-DEPENDENT PROTEIN DEACYLASE SIRTUIN-5, MITOCHONDRIAL-RELATED"/>
    <property type="match status" value="1"/>
</dbReference>
<feature type="binding site" evidence="8">
    <location>
        <begin position="252"/>
        <end position="254"/>
    </location>
    <ligand>
        <name>NAD(+)</name>
        <dbReference type="ChEBI" id="CHEBI:57540"/>
    </ligand>
</feature>
<dbReference type="InterPro" id="IPR050134">
    <property type="entry name" value="NAD-dep_sirtuin_deacylases"/>
</dbReference>
<feature type="binding site" evidence="8">
    <location>
        <begin position="51"/>
        <end position="55"/>
    </location>
    <ligand>
        <name>NAD(+)</name>
        <dbReference type="ChEBI" id="CHEBI:57540"/>
    </ligand>
</feature>
<feature type="binding site" evidence="8">
    <location>
        <begin position="228"/>
        <end position="229"/>
    </location>
    <ligand>
        <name>NAD(+)</name>
        <dbReference type="ChEBI" id="CHEBI:57540"/>
    </ligand>
</feature>
<feature type="domain" description="Deacetylase sirtuin-type" evidence="12">
    <location>
        <begin position="25"/>
        <end position="286"/>
    </location>
</feature>
<keyword evidence="11" id="KW-0732">Signal</keyword>
<evidence type="ECO:0000256" key="7">
    <source>
        <dbReference type="PIRSR" id="PIRSR037938-1"/>
    </source>
</evidence>
<dbReference type="InterPro" id="IPR003000">
    <property type="entry name" value="Sirtuin"/>
</dbReference>
<feature type="binding site" evidence="9 10">
    <location>
        <position position="187"/>
    </location>
    <ligand>
        <name>Zn(2+)</name>
        <dbReference type="ChEBI" id="CHEBI:29105"/>
    </ligand>
</feature>
<dbReference type="GO" id="GO:0005634">
    <property type="term" value="C:nucleus"/>
    <property type="evidence" value="ECO:0007669"/>
    <property type="project" value="TreeGrafter"/>
</dbReference>
<evidence type="ECO:0000256" key="1">
    <source>
        <dbReference type="ARBA" id="ARBA00006924"/>
    </source>
</evidence>
<dbReference type="Pfam" id="PF02146">
    <property type="entry name" value="SIR2"/>
    <property type="match status" value="1"/>
</dbReference>
<evidence type="ECO:0000256" key="4">
    <source>
        <dbReference type="ARBA" id="ARBA00022833"/>
    </source>
</evidence>
<dbReference type="GO" id="GO:0008270">
    <property type="term" value="F:zinc ion binding"/>
    <property type="evidence" value="ECO:0007669"/>
    <property type="project" value="UniProtKB-UniRule"/>
</dbReference>
<evidence type="ECO:0000256" key="2">
    <source>
        <dbReference type="ARBA" id="ARBA00022679"/>
    </source>
</evidence>
<dbReference type="InterPro" id="IPR026590">
    <property type="entry name" value="Ssirtuin_cat_dom"/>
</dbReference>
<dbReference type="InterPro" id="IPR029035">
    <property type="entry name" value="DHS-like_NAD/FAD-binding_dom"/>
</dbReference>
<reference evidence="13" key="1">
    <citation type="submission" date="2015-11" db="EMBL/GenBank/DDBJ databases">
        <title>De novo transcriptome assembly of four potential Pierce s Disease insect vectors from Arizona vineyards.</title>
        <authorList>
            <person name="Tassone E.E."/>
        </authorList>
    </citation>
    <scope>NUCLEOTIDE SEQUENCE</scope>
</reference>
<dbReference type="PIRSF" id="PIRSF037938">
    <property type="entry name" value="SIR2_euk"/>
    <property type="match status" value="1"/>
</dbReference>
<dbReference type="PANTHER" id="PTHR11085:SF7">
    <property type="entry name" value="NAD-DEPENDENT PROTEIN DEACETYLASE"/>
    <property type="match status" value="1"/>
</dbReference>
<evidence type="ECO:0000259" key="12">
    <source>
        <dbReference type="PROSITE" id="PS50305"/>
    </source>
</evidence>
<gene>
    <name evidence="13" type="ORF">g.8549</name>
</gene>
<feature type="binding site" evidence="9 10">
    <location>
        <position position="166"/>
    </location>
    <ligand>
        <name>Zn(2+)</name>
        <dbReference type="ChEBI" id="CHEBI:29105"/>
    </ligand>
</feature>
<protein>
    <recommendedName>
        <fullName evidence="6">NAD-dependent protein deacetylase</fullName>
        <ecNumber evidence="6">2.3.1.286</ecNumber>
    </recommendedName>
</protein>
<evidence type="ECO:0000256" key="8">
    <source>
        <dbReference type="PIRSR" id="PIRSR037938-2"/>
    </source>
</evidence>
<dbReference type="GO" id="GO:0017136">
    <property type="term" value="F:histone deacetylase activity, NAD-dependent"/>
    <property type="evidence" value="ECO:0007669"/>
    <property type="project" value="InterPro"/>
</dbReference>
<comment type="similarity">
    <text evidence="1 6">Belongs to the sirtuin family. Class I subfamily.</text>
</comment>
<comment type="cofactor">
    <cofactor evidence="9">
        <name>Zn(2+)</name>
        <dbReference type="ChEBI" id="CHEBI:29105"/>
    </cofactor>
    <text evidence="9">Binds 1 zinc ion per subunit.</text>
</comment>
<dbReference type="PROSITE" id="PS50305">
    <property type="entry name" value="SIRTUIN"/>
    <property type="match status" value="1"/>
</dbReference>
<evidence type="ECO:0000256" key="9">
    <source>
        <dbReference type="PIRSR" id="PIRSR037938-3"/>
    </source>
</evidence>
<dbReference type="GO" id="GO:0070403">
    <property type="term" value="F:NAD+ binding"/>
    <property type="evidence" value="ECO:0007669"/>
    <property type="project" value="UniProtKB-UniRule"/>
</dbReference>
<comment type="catalytic activity">
    <reaction evidence="6">
        <text>N(6)-acetyl-L-lysyl-[protein] + NAD(+) + H2O = 2''-O-acetyl-ADP-D-ribose + nicotinamide + L-lysyl-[protein]</text>
        <dbReference type="Rhea" id="RHEA:43636"/>
        <dbReference type="Rhea" id="RHEA-COMP:9752"/>
        <dbReference type="Rhea" id="RHEA-COMP:10731"/>
        <dbReference type="ChEBI" id="CHEBI:15377"/>
        <dbReference type="ChEBI" id="CHEBI:17154"/>
        <dbReference type="ChEBI" id="CHEBI:29969"/>
        <dbReference type="ChEBI" id="CHEBI:57540"/>
        <dbReference type="ChEBI" id="CHEBI:61930"/>
        <dbReference type="ChEBI" id="CHEBI:83767"/>
        <dbReference type="EC" id="2.3.1.286"/>
    </reaction>
</comment>
<evidence type="ECO:0000256" key="5">
    <source>
        <dbReference type="ARBA" id="ARBA00023027"/>
    </source>
</evidence>
<organism evidence="13">
    <name type="scientific">Cuerna arida</name>
    <dbReference type="NCBI Taxonomy" id="1464854"/>
    <lineage>
        <taxon>Eukaryota</taxon>
        <taxon>Metazoa</taxon>
        <taxon>Ecdysozoa</taxon>
        <taxon>Arthropoda</taxon>
        <taxon>Hexapoda</taxon>
        <taxon>Insecta</taxon>
        <taxon>Pterygota</taxon>
        <taxon>Neoptera</taxon>
        <taxon>Paraneoptera</taxon>
        <taxon>Hemiptera</taxon>
        <taxon>Auchenorrhyncha</taxon>
        <taxon>Membracoidea</taxon>
        <taxon>Cicadellidae</taxon>
        <taxon>Cicadellinae</taxon>
        <taxon>Proconiini</taxon>
        <taxon>Cuerna</taxon>
    </lineage>
</organism>
<evidence type="ECO:0000256" key="6">
    <source>
        <dbReference type="PIRNR" id="PIRNR037938"/>
    </source>
</evidence>
<feature type="binding site" evidence="9 10">
    <location>
        <position position="190"/>
    </location>
    <ligand>
        <name>Zn(2+)</name>
        <dbReference type="ChEBI" id="CHEBI:29105"/>
    </ligand>
</feature>
<feature type="binding site" evidence="8">
    <location>
        <begin position="135"/>
        <end position="138"/>
    </location>
    <ligand>
        <name>NAD(+)</name>
        <dbReference type="ChEBI" id="CHEBI:57540"/>
    </ligand>
</feature>
<dbReference type="SUPFAM" id="SSF52467">
    <property type="entry name" value="DHS-like NAD/FAD-binding domain"/>
    <property type="match status" value="1"/>
</dbReference>
<keyword evidence="2 6" id="KW-0808">Transferase</keyword>
<proteinExistence type="inferred from homology"/>
<dbReference type="InterPro" id="IPR026591">
    <property type="entry name" value="Sirtuin_cat_small_dom_sf"/>
</dbReference>
<keyword evidence="3 6" id="KW-0479">Metal-binding</keyword>
<accession>A0A1B6F8F0</accession>
<name>A0A1B6F8F0_9HEMI</name>